<sequence length="402" mass="45079">MKSNGTGFKKRIIRYTWLSLLCIVITISLGKTLNGAPIKKIGIVSGIGIDLDGDQYNVTLQVISPALNGKTNTGSLPTTVYHESGKTILDGIRKIKRICSRRLFFDDTKLIIIQDEAVKKNKLPEIIHLLIREKNISSLLSIVITKDVKANVILRTFTPVQSINADRLLQMLETEQDIEGDIYIVHPNSIQNDLLDKKRELAIPYMTINGDPNEGTEQSNVESFEPPSLYEIRGMAYFKGTKLKGMLSPSESKMLVLLENKLNSSSYESKCNDGEGFVNMFINQSKTKLNASMKNGKPVLSANISIKGQILDSNCHQSFSGETIEKYNGMFSASIKKNVKKLIKKSQEEKSDFIGFGKALYIHEPSQWVKAKKHWNEIYPEARVYVNVHVNLTDAGDSYKLE</sequence>
<dbReference type="GO" id="GO:0009847">
    <property type="term" value="P:spore germination"/>
    <property type="evidence" value="ECO:0007669"/>
    <property type="project" value="InterPro"/>
</dbReference>
<evidence type="ECO:0000259" key="10">
    <source>
        <dbReference type="Pfam" id="PF25198"/>
    </source>
</evidence>
<evidence type="ECO:0000259" key="9">
    <source>
        <dbReference type="Pfam" id="PF05504"/>
    </source>
</evidence>
<evidence type="ECO:0000256" key="6">
    <source>
        <dbReference type="ARBA" id="ARBA00023139"/>
    </source>
</evidence>
<dbReference type="InterPro" id="IPR038501">
    <property type="entry name" value="Spore_GerAC_C_sf"/>
</dbReference>
<dbReference type="Gene3D" id="6.20.190.10">
    <property type="entry name" value="Nutrient germinant receptor protein C, domain 1"/>
    <property type="match status" value="1"/>
</dbReference>
<keyword evidence="7" id="KW-0449">Lipoprotein</keyword>
<feature type="domain" description="Spore germination protein N-terminal" evidence="10">
    <location>
        <begin position="37"/>
        <end position="208"/>
    </location>
</feature>
<dbReference type="OrthoDB" id="9816067at2"/>
<dbReference type="GO" id="GO:0016020">
    <property type="term" value="C:membrane"/>
    <property type="evidence" value="ECO:0007669"/>
    <property type="project" value="UniProtKB-SubCell"/>
</dbReference>
<reference evidence="11 12" key="1">
    <citation type="submission" date="2018-10" db="EMBL/GenBank/DDBJ databases">
        <title>Falsibacillus sp. genome draft.</title>
        <authorList>
            <person name="Shi S."/>
        </authorList>
    </citation>
    <scope>NUCLEOTIDE SEQUENCE [LARGE SCALE GENOMIC DNA]</scope>
    <source>
        <strain evidence="11 12">GY 10110</strain>
    </source>
</reference>
<evidence type="ECO:0000256" key="2">
    <source>
        <dbReference type="ARBA" id="ARBA00007886"/>
    </source>
</evidence>
<evidence type="ECO:0000256" key="3">
    <source>
        <dbReference type="ARBA" id="ARBA00022544"/>
    </source>
</evidence>
<evidence type="ECO:0000256" key="4">
    <source>
        <dbReference type="ARBA" id="ARBA00022729"/>
    </source>
</evidence>
<dbReference type="Pfam" id="PF25198">
    <property type="entry name" value="Spore_GerAC_N"/>
    <property type="match status" value="1"/>
</dbReference>
<keyword evidence="6" id="KW-0564">Palmitate</keyword>
<proteinExistence type="inferred from homology"/>
<dbReference type="Pfam" id="PF05504">
    <property type="entry name" value="Spore_GerAC"/>
    <property type="match status" value="1"/>
</dbReference>
<feature type="domain" description="Spore germination GerAC-like C-terminal" evidence="9">
    <location>
        <begin position="234"/>
        <end position="396"/>
    </location>
</feature>
<evidence type="ECO:0000313" key="12">
    <source>
        <dbReference type="Proteomes" id="UP000276770"/>
    </source>
</evidence>
<dbReference type="NCBIfam" id="TIGR02887">
    <property type="entry name" value="spore_ger_x_C"/>
    <property type="match status" value="1"/>
</dbReference>
<protein>
    <submittedName>
        <fullName evidence="11">Ger(X)C family spore germination protein</fullName>
    </submittedName>
</protein>
<feature type="transmembrane region" description="Helical" evidence="8">
    <location>
        <begin position="12"/>
        <end position="30"/>
    </location>
</feature>
<keyword evidence="4" id="KW-0732">Signal</keyword>
<evidence type="ECO:0000313" key="11">
    <source>
        <dbReference type="EMBL" id="RLQ95552.1"/>
    </source>
</evidence>
<accession>A0A3L7K4A9</accession>
<keyword evidence="5 8" id="KW-0472">Membrane</keyword>
<evidence type="ECO:0000256" key="1">
    <source>
        <dbReference type="ARBA" id="ARBA00004635"/>
    </source>
</evidence>
<dbReference type="PANTHER" id="PTHR35789">
    <property type="entry name" value="SPORE GERMINATION PROTEIN B3"/>
    <property type="match status" value="1"/>
</dbReference>
<keyword evidence="3" id="KW-0309">Germination</keyword>
<dbReference type="InterPro" id="IPR008844">
    <property type="entry name" value="Spore_GerAC-like"/>
</dbReference>
<dbReference type="InterPro" id="IPR046953">
    <property type="entry name" value="Spore_GerAC-like_C"/>
</dbReference>
<dbReference type="RefSeq" id="WP_121680667.1">
    <property type="nucleotide sequence ID" value="NZ_RCVZ01000006.1"/>
</dbReference>
<dbReference type="PANTHER" id="PTHR35789:SF1">
    <property type="entry name" value="SPORE GERMINATION PROTEIN B3"/>
    <property type="match status" value="1"/>
</dbReference>
<name>A0A3L7K4A9_9BACI</name>
<evidence type="ECO:0000256" key="7">
    <source>
        <dbReference type="ARBA" id="ARBA00023288"/>
    </source>
</evidence>
<comment type="caution">
    <text evidence="11">The sequence shown here is derived from an EMBL/GenBank/DDBJ whole genome shotgun (WGS) entry which is preliminary data.</text>
</comment>
<dbReference type="Gene3D" id="3.30.300.210">
    <property type="entry name" value="Nutrient germinant receptor protein C, domain 3"/>
    <property type="match status" value="1"/>
</dbReference>
<keyword evidence="8" id="KW-0812">Transmembrane</keyword>
<keyword evidence="12" id="KW-1185">Reference proteome</keyword>
<comment type="subcellular location">
    <subcellularLocation>
        <location evidence="1">Membrane</location>
        <topology evidence="1">Lipid-anchor</topology>
    </subcellularLocation>
</comment>
<evidence type="ECO:0000256" key="5">
    <source>
        <dbReference type="ARBA" id="ARBA00023136"/>
    </source>
</evidence>
<evidence type="ECO:0000256" key="8">
    <source>
        <dbReference type="SAM" id="Phobius"/>
    </source>
</evidence>
<gene>
    <name evidence="11" type="ORF">D9X91_11020</name>
</gene>
<comment type="similarity">
    <text evidence="2">Belongs to the GerABKC lipoprotein family.</text>
</comment>
<dbReference type="AlphaFoldDB" id="A0A3L7K4A9"/>
<dbReference type="EMBL" id="RCVZ01000006">
    <property type="protein sequence ID" value="RLQ95552.1"/>
    <property type="molecule type" value="Genomic_DNA"/>
</dbReference>
<dbReference type="InterPro" id="IPR057336">
    <property type="entry name" value="GerAC_N"/>
</dbReference>
<keyword evidence="8" id="KW-1133">Transmembrane helix</keyword>
<dbReference type="Proteomes" id="UP000276770">
    <property type="component" value="Unassembled WGS sequence"/>
</dbReference>
<organism evidence="11 12">
    <name type="scientific">Falsibacillus albus</name>
    <dbReference type="NCBI Taxonomy" id="2478915"/>
    <lineage>
        <taxon>Bacteria</taxon>
        <taxon>Bacillati</taxon>
        <taxon>Bacillota</taxon>
        <taxon>Bacilli</taxon>
        <taxon>Bacillales</taxon>
        <taxon>Bacillaceae</taxon>
        <taxon>Falsibacillus</taxon>
    </lineage>
</organism>